<proteinExistence type="predicted"/>
<dbReference type="EMBL" id="CABWMC010000034">
    <property type="protein sequence ID" value="VXC87386.1"/>
    <property type="molecule type" value="Genomic_DNA"/>
</dbReference>
<accession>A0A654C2V5</accession>
<organism evidence="1 2">
    <name type="scientific">Bacillus mycoides</name>
    <dbReference type="NCBI Taxonomy" id="1405"/>
    <lineage>
        <taxon>Bacteria</taxon>
        <taxon>Bacillati</taxon>
        <taxon>Bacillota</taxon>
        <taxon>Bacilli</taxon>
        <taxon>Bacillales</taxon>
        <taxon>Bacillaceae</taxon>
        <taxon>Bacillus</taxon>
        <taxon>Bacillus cereus group</taxon>
    </lineage>
</organism>
<protein>
    <submittedName>
        <fullName evidence="1">Uncharacterized protein</fullName>
    </submittedName>
</protein>
<dbReference type="AlphaFoldDB" id="A0A654C2V5"/>
<reference evidence="1 2" key="1">
    <citation type="submission" date="2019-10" db="EMBL/GenBank/DDBJ databases">
        <authorList>
            <person name="Karimi E."/>
        </authorList>
    </citation>
    <scope>NUCLEOTIDE SEQUENCE [LARGE SCALE GENOMIC DNA]</scope>
    <source>
        <strain evidence="1">Bacillus sp. 71</strain>
    </source>
</reference>
<sequence>MKNQASSKYKQKNNRPFIQKSALSIKTQVLPYEEVQQLIANVI</sequence>
<evidence type="ECO:0000313" key="2">
    <source>
        <dbReference type="Proteomes" id="UP000437562"/>
    </source>
</evidence>
<evidence type="ECO:0000313" key="1">
    <source>
        <dbReference type="EMBL" id="VXC87386.1"/>
    </source>
</evidence>
<dbReference type="Proteomes" id="UP000437562">
    <property type="component" value="Unassembled WGS sequence"/>
</dbReference>
<gene>
    <name evidence="1" type="ORF">BACI71_90116</name>
</gene>
<name>A0A654C2V5_BACMY</name>